<evidence type="ECO:0000256" key="7">
    <source>
        <dbReference type="ARBA" id="ARBA00023121"/>
    </source>
</evidence>
<reference evidence="13 14" key="1">
    <citation type="submission" date="2020-08" db="EMBL/GenBank/DDBJ databases">
        <title>Aphidius gifuensis genome sequencing and assembly.</title>
        <authorList>
            <person name="Du Z."/>
        </authorList>
    </citation>
    <scope>NUCLEOTIDE SEQUENCE [LARGE SCALE GENOMIC DNA]</scope>
    <source>
        <strain evidence="13">YNYX2018</strain>
        <tissue evidence="13">Adults</tissue>
    </source>
</reference>
<evidence type="ECO:0000256" key="2">
    <source>
        <dbReference type="ARBA" id="ARBA00006889"/>
    </source>
</evidence>
<dbReference type="InterPro" id="IPR022272">
    <property type="entry name" value="Lipocalin_CS"/>
</dbReference>
<evidence type="ECO:0000313" key="14">
    <source>
        <dbReference type="Proteomes" id="UP000639338"/>
    </source>
</evidence>
<dbReference type="InterPro" id="IPR012674">
    <property type="entry name" value="Calycin"/>
</dbReference>
<comment type="caution">
    <text evidence="13">The sequence shown here is derived from an EMBL/GenBank/DDBJ whole genome shotgun (WGS) entry which is preliminary data.</text>
</comment>
<evidence type="ECO:0000313" key="13">
    <source>
        <dbReference type="EMBL" id="KAF7990299.1"/>
    </source>
</evidence>
<dbReference type="InterPro" id="IPR022271">
    <property type="entry name" value="Lipocalin_ApoD"/>
</dbReference>
<dbReference type="GO" id="GO:0006629">
    <property type="term" value="P:lipid metabolic process"/>
    <property type="evidence" value="ECO:0007669"/>
    <property type="project" value="TreeGrafter"/>
</dbReference>
<dbReference type="OrthoDB" id="565904at2759"/>
<keyword evidence="14" id="KW-1185">Reference proteome</keyword>
<keyword evidence="5" id="KW-0964">Secreted</keyword>
<dbReference type="GO" id="GO:0005737">
    <property type="term" value="C:cytoplasm"/>
    <property type="evidence" value="ECO:0007669"/>
    <property type="project" value="TreeGrafter"/>
</dbReference>
<dbReference type="InterPro" id="IPR000566">
    <property type="entry name" value="Lipocln_cytosolic_FA-bd_dom"/>
</dbReference>
<dbReference type="Proteomes" id="UP000639338">
    <property type="component" value="Unassembled WGS sequence"/>
</dbReference>
<evidence type="ECO:0000259" key="12">
    <source>
        <dbReference type="Pfam" id="PF08212"/>
    </source>
</evidence>
<proteinExistence type="inferred from homology"/>
<dbReference type="Pfam" id="PF08212">
    <property type="entry name" value="Lipocalin_2"/>
    <property type="match status" value="1"/>
</dbReference>
<dbReference type="Gene3D" id="2.40.128.20">
    <property type="match status" value="1"/>
</dbReference>
<sequence length="189" mass="20979">MWQVLFMFCIIGGVFGQSPGLGACPDVKTVSSIDLSRYAGRWYEAMRFFTVFELTGKCVTADYTLIDSNGTVNVVNSQISTLTNKRSSIEGTAEIVDLAEPGKLKVTFPSVPIKNSGSYWVLGTDYDSYAAVWSCTSLKIANLQFGWILTREKNPPESVIQKATNVFKLNDLKPSKFYKTNQLDCPDDK</sequence>
<dbReference type="EMBL" id="JACMRX010000004">
    <property type="protein sequence ID" value="KAF7990299.1"/>
    <property type="molecule type" value="Genomic_DNA"/>
</dbReference>
<dbReference type="GO" id="GO:0042246">
    <property type="term" value="P:tissue regeneration"/>
    <property type="evidence" value="ECO:0007669"/>
    <property type="project" value="InterPro"/>
</dbReference>
<dbReference type="PRINTS" id="PR01219">
    <property type="entry name" value="APOLIPOPROTD"/>
</dbReference>
<dbReference type="PANTHER" id="PTHR10612:SF34">
    <property type="entry name" value="APOLIPOPROTEIN D"/>
    <property type="match status" value="1"/>
</dbReference>
<dbReference type="InterPro" id="IPR002969">
    <property type="entry name" value="ApolipopD"/>
</dbReference>
<feature type="chain" id="PRO_5033202291" description="Apolipoprotein D" evidence="11">
    <location>
        <begin position="17"/>
        <end position="189"/>
    </location>
</feature>
<feature type="domain" description="Lipocalin/cytosolic fatty-acid binding" evidence="12">
    <location>
        <begin position="33"/>
        <end position="169"/>
    </location>
</feature>
<keyword evidence="6 11" id="KW-0732">Signal</keyword>
<dbReference type="PANTHER" id="PTHR10612">
    <property type="entry name" value="APOLIPOPROTEIN D"/>
    <property type="match status" value="1"/>
</dbReference>
<organism evidence="13 14">
    <name type="scientific">Aphidius gifuensis</name>
    <name type="common">Parasitoid wasp</name>
    <dbReference type="NCBI Taxonomy" id="684658"/>
    <lineage>
        <taxon>Eukaryota</taxon>
        <taxon>Metazoa</taxon>
        <taxon>Ecdysozoa</taxon>
        <taxon>Arthropoda</taxon>
        <taxon>Hexapoda</taxon>
        <taxon>Insecta</taxon>
        <taxon>Pterygota</taxon>
        <taxon>Neoptera</taxon>
        <taxon>Endopterygota</taxon>
        <taxon>Hymenoptera</taxon>
        <taxon>Apocrita</taxon>
        <taxon>Ichneumonoidea</taxon>
        <taxon>Braconidae</taxon>
        <taxon>Aphidiinae</taxon>
        <taxon>Aphidius</taxon>
    </lineage>
</organism>
<evidence type="ECO:0000256" key="9">
    <source>
        <dbReference type="ARBA" id="ARBA00023180"/>
    </source>
</evidence>
<dbReference type="FunFam" id="2.40.128.20:FF:000003">
    <property type="entry name" value="Apolipoprotein D"/>
    <property type="match status" value="1"/>
</dbReference>
<evidence type="ECO:0000256" key="4">
    <source>
        <dbReference type="ARBA" id="ARBA00022448"/>
    </source>
</evidence>
<comment type="similarity">
    <text evidence="2 11">Belongs to the calycin superfamily. Lipocalin family.</text>
</comment>
<evidence type="ECO:0000256" key="3">
    <source>
        <dbReference type="ARBA" id="ARBA00019890"/>
    </source>
</evidence>
<evidence type="ECO:0000256" key="8">
    <source>
        <dbReference type="ARBA" id="ARBA00023157"/>
    </source>
</evidence>
<gene>
    <name evidence="13" type="ORF">HCN44_000104</name>
</gene>
<feature type="signal peptide" evidence="11">
    <location>
        <begin position="1"/>
        <end position="16"/>
    </location>
</feature>
<evidence type="ECO:0000256" key="6">
    <source>
        <dbReference type="ARBA" id="ARBA00022729"/>
    </source>
</evidence>
<comment type="subcellular location">
    <subcellularLocation>
        <location evidence="1">Secreted</location>
    </subcellularLocation>
</comment>
<accession>A0A835CMZ5</accession>
<dbReference type="AlphaFoldDB" id="A0A835CMZ5"/>
<dbReference type="GO" id="GO:0008289">
    <property type="term" value="F:lipid binding"/>
    <property type="evidence" value="ECO:0007669"/>
    <property type="project" value="UniProtKB-KW"/>
</dbReference>
<dbReference type="PROSITE" id="PS00213">
    <property type="entry name" value="LIPOCALIN"/>
    <property type="match status" value="1"/>
</dbReference>
<keyword evidence="10" id="KW-0873">Pyrrolidone carboxylic acid</keyword>
<evidence type="ECO:0000256" key="5">
    <source>
        <dbReference type="ARBA" id="ARBA00022525"/>
    </source>
</evidence>
<keyword evidence="7" id="KW-0446">Lipid-binding</keyword>
<keyword evidence="8" id="KW-1015">Disulfide bond</keyword>
<dbReference type="GO" id="GO:0007420">
    <property type="term" value="P:brain development"/>
    <property type="evidence" value="ECO:0007669"/>
    <property type="project" value="InterPro"/>
</dbReference>
<dbReference type="CDD" id="cd19437">
    <property type="entry name" value="lipocalin_apoD-like"/>
    <property type="match status" value="1"/>
</dbReference>
<dbReference type="GO" id="GO:0000302">
    <property type="term" value="P:response to reactive oxygen species"/>
    <property type="evidence" value="ECO:0007669"/>
    <property type="project" value="TreeGrafter"/>
</dbReference>
<evidence type="ECO:0000256" key="10">
    <source>
        <dbReference type="ARBA" id="ARBA00023283"/>
    </source>
</evidence>
<evidence type="ECO:0000256" key="11">
    <source>
        <dbReference type="PIRNR" id="PIRNR036893"/>
    </source>
</evidence>
<keyword evidence="4" id="KW-0813">Transport</keyword>
<name>A0A835CMZ5_APHGI</name>
<dbReference type="PIRSF" id="PIRSF036893">
    <property type="entry name" value="Lipocalin_ApoD"/>
    <property type="match status" value="1"/>
</dbReference>
<dbReference type="GO" id="GO:0005576">
    <property type="term" value="C:extracellular region"/>
    <property type="evidence" value="ECO:0007669"/>
    <property type="project" value="UniProtKB-SubCell"/>
</dbReference>
<protein>
    <recommendedName>
        <fullName evidence="3">Apolipoprotein D</fullName>
    </recommendedName>
</protein>
<dbReference type="SUPFAM" id="SSF50814">
    <property type="entry name" value="Lipocalins"/>
    <property type="match status" value="1"/>
</dbReference>
<evidence type="ECO:0000256" key="1">
    <source>
        <dbReference type="ARBA" id="ARBA00004613"/>
    </source>
</evidence>
<keyword evidence="9" id="KW-0325">Glycoprotein</keyword>
<dbReference type="GO" id="GO:0006869">
    <property type="term" value="P:lipid transport"/>
    <property type="evidence" value="ECO:0007669"/>
    <property type="project" value="InterPro"/>
</dbReference>